<dbReference type="PANTHER" id="PTHR32285">
    <property type="entry name" value="PROTEIN TRICHOME BIREFRINGENCE-LIKE 9-RELATED"/>
    <property type="match status" value="1"/>
</dbReference>
<dbReference type="InterPro" id="IPR029962">
    <property type="entry name" value="TBL"/>
</dbReference>
<dbReference type="InterPro" id="IPR025846">
    <property type="entry name" value="TBL_N"/>
</dbReference>
<sequence length="161" mass="18597">MGSKTLGNFGLHYSLLLILVASLHGITTESLGHKRRNNGGSARKRERANGVSCNNMFHGRWVYDETYPLYDSSSCPFLEPEFDCQRYGRPDKMYLKYRWKPDGCELPRWDYVQDGGQVYRDMDRLLAFNKGLTTWAKWVDSNVNPATTKVFFQGISPTHYL</sequence>
<dbReference type="GO" id="GO:0000139">
    <property type="term" value="C:Golgi membrane"/>
    <property type="evidence" value="ECO:0007669"/>
    <property type="project" value="UniProtKB-SubCell"/>
</dbReference>
<proteinExistence type="predicted"/>
<dbReference type="GO" id="GO:1990538">
    <property type="term" value="F:xylan O-acetyltransferase activity"/>
    <property type="evidence" value="ECO:0007669"/>
    <property type="project" value="UniProtKB-ARBA"/>
</dbReference>
<dbReference type="EMBL" id="AMZH03001989">
    <property type="protein sequence ID" value="RRT77194.1"/>
    <property type="molecule type" value="Genomic_DNA"/>
</dbReference>
<gene>
    <name evidence="2" type="ORF">B296_00016504</name>
</gene>
<reference evidence="2 3" key="1">
    <citation type="journal article" date="2014" name="Agronomy (Basel)">
        <title>A Draft Genome Sequence for Ensete ventricosum, the Drought-Tolerant Tree Against Hunger.</title>
        <authorList>
            <person name="Harrison J."/>
            <person name="Moore K.A."/>
            <person name="Paszkiewicz K."/>
            <person name="Jones T."/>
            <person name="Grant M."/>
            <person name="Ambacheew D."/>
            <person name="Muzemil S."/>
            <person name="Studholme D.J."/>
        </authorList>
    </citation>
    <scope>NUCLEOTIDE SEQUENCE [LARGE SCALE GENOMIC DNA]</scope>
</reference>
<dbReference type="Proteomes" id="UP000287651">
    <property type="component" value="Unassembled WGS sequence"/>
</dbReference>
<dbReference type="PANTHER" id="PTHR32285:SF42">
    <property type="entry name" value="PROTEIN TRICHOME BIREFRINGENCE-LIKE 37"/>
    <property type="match status" value="1"/>
</dbReference>
<dbReference type="AlphaFoldDB" id="A0A427ALV3"/>
<protein>
    <recommendedName>
        <fullName evidence="1">Trichome birefringence-like N-terminal domain-containing protein</fullName>
    </recommendedName>
</protein>
<evidence type="ECO:0000313" key="2">
    <source>
        <dbReference type="EMBL" id="RRT77194.1"/>
    </source>
</evidence>
<organism evidence="2 3">
    <name type="scientific">Ensete ventricosum</name>
    <name type="common">Abyssinian banana</name>
    <name type="synonym">Musa ensete</name>
    <dbReference type="NCBI Taxonomy" id="4639"/>
    <lineage>
        <taxon>Eukaryota</taxon>
        <taxon>Viridiplantae</taxon>
        <taxon>Streptophyta</taxon>
        <taxon>Embryophyta</taxon>
        <taxon>Tracheophyta</taxon>
        <taxon>Spermatophyta</taxon>
        <taxon>Magnoliopsida</taxon>
        <taxon>Liliopsida</taxon>
        <taxon>Zingiberales</taxon>
        <taxon>Musaceae</taxon>
        <taxon>Ensete</taxon>
    </lineage>
</organism>
<evidence type="ECO:0000313" key="3">
    <source>
        <dbReference type="Proteomes" id="UP000287651"/>
    </source>
</evidence>
<accession>A0A427ALV3</accession>
<evidence type="ECO:0000259" key="1">
    <source>
        <dbReference type="Pfam" id="PF14416"/>
    </source>
</evidence>
<dbReference type="Pfam" id="PF14416">
    <property type="entry name" value="PMR5N"/>
    <property type="match status" value="1"/>
</dbReference>
<feature type="domain" description="Trichome birefringence-like N-terminal" evidence="1">
    <location>
        <begin position="53"/>
        <end position="105"/>
    </location>
</feature>
<comment type="caution">
    <text evidence="2">The sequence shown here is derived from an EMBL/GenBank/DDBJ whole genome shotgun (WGS) entry which is preliminary data.</text>
</comment>
<name>A0A427ALV3_ENSVE</name>